<evidence type="ECO:0000313" key="3">
    <source>
        <dbReference type="EMBL" id="MFB2836323.1"/>
    </source>
</evidence>
<evidence type="ECO:0000259" key="1">
    <source>
        <dbReference type="Pfam" id="PF00534"/>
    </source>
</evidence>
<accession>A0ABV4WMK8</accession>
<proteinExistence type="predicted"/>
<dbReference type="PANTHER" id="PTHR12526">
    <property type="entry name" value="GLYCOSYLTRANSFERASE"/>
    <property type="match status" value="1"/>
</dbReference>
<dbReference type="SUPFAM" id="SSF53756">
    <property type="entry name" value="UDP-Glycosyltransferase/glycogen phosphorylase"/>
    <property type="match status" value="1"/>
</dbReference>
<dbReference type="Proteomes" id="UP001576780">
    <property type="component" value="Unassembled WGS sequence"/>
</dbReference>
<evidence type="ECO:0000313" key="4">
    <source>
        <dbReference type="Proteomes" id="UP001576780"/>
    </source>
</evidence>
<dbReference type="InterPro" id="IPR028098">
    <property type="entry name" value="Glyco_trans_4-like_N"/>
</dbReference>
<keyword evidence="4" id="KW-1185">Reference proteome</keyword>
<sequence length="371" mass="40782">MNKTPSHIAIFLRSLAGGGAEKVMVNLSRSFVEKGLKVDLVLTRIKATYDAEVHPNVRVVDLQAPKLPTSIPKLTNYLKKEQPFALLSALHYPCEIALWAKRLAGVSTRIIVSEHNTLSVEAKRLPQLTARLTPIAAKLFYPWADGIIAVSQGVATDLANVTKIPQERIKVIYNPVVTPDIEEKAKEPVEHPWFASGQPPVILAVGRLIAQKDYPTLIRAFAKVLKQRKAKLLILGSGQEREQLNNLVRELDIENHVGWINFVSNPYAYMARSALLALSSAWEGFGNVLVEAMASGTPVVSTNCPSGPAEILDNGKYGELVPVGDSEAMAAAILRVLAGDYKKVDRTWLQQFTLEYATQKYLEVLGVSKTN</sequence>
<reference evidence="3 4" key="1">
    <citation type="submission" date="2024-09" db="EMBL/GenBank/DDBJ databases">
        <title>Floridaenema gen nov. (Aerosakkonemataceae, Aerosakkonematales ord. nov., Cyanobacteria) from benthic tropical and subtropical fresh waters, with the description of four new species.</title>
        <authorList>
            <person name="Moretto J.A."/>
            <person name="Berthold D.E."/>
            <person name="Lefler F.W."/>
            <person name="Huang I.-S."/>
            <person name="Laughinghouse H. IV."/>
        </authorList>
    </citation>
    <scope>NUCLEOTIDE SEQUENCE [LARGE SCALE GENOMIC DNA]</scope>
    <source>
        <strain evidence="3 4">BLCC-F167</strain>
    </source>
</reference>
<dbReference type="InterPro" id="IPR001296">
    <property type="entry name" value="Glyco_trans_1"/>
</dbReference>
<dbReference type="Pfam" id="PF00534">
    <property type="entry name" value="Glycos_transf_1"/>
    <property type="match status" value="1"/>
</dbReference>
<gene>
    <name evidence="3" type="ORF">ACE1CA_17455</name>
</gene>
<dbReference type="CDD" id="cd03811">
    <property type="entry name" value="GT4_GT28_WabH-like"/>
    <property type="match status" value="1"/>
</dbReference>
<dbReference type="Pfam" id="PF13439">
    <property type="entry name" value="Glyco_transf_4"/>
    <property type="match status" value="1"/>
</dbReference>
<keyword evidence="3" id="KW-0328">Glycosyltransferase</keyword>
<feature type="domain" description="Glycosyl transferase family 1" evidence="1">
    <location>
        <begin position="196"/>
        <end position="340"/>
    </location>
</feature>
<evidence type="ECO:0000259" key="2">
    <source>
        <dbReference type="Pfam" id="PF13439"/>
    </source>
</evidence>
<dbReference type="EMBL" id="JBHFNT010000147">
    <property type="protein sequence ID" value="MFB2836323.1"/>
    <property type="molecule type" value="Genomic_DNA"/>
</dbReference>
<organism evidence="3 4">
    <name type="scientific">Floridaenema evergladense BLCC-F167</name>
    <dbReference type="NCBI Taxonomy" id="3153639"/>
    <lineage>
        <taxon>Bacteria</taxon>
        <taxon>Bacillati</taxon>
        <taxon>Cyanobacteriota</taxon>
        <taxon>Cyanophyceae</taxon>
        <taxon>Oscillatoriophycideae</taxon>
        <taxon>Aerosakkonematales</taxon>
        <taxon>Aerosakkonemataceae</taxon>
        <taxon>Floridanema</taxon>
        <taxon>Floridanema evergladense</taxon>
    </lineage>
</organism>
<dbReference type="PANTHER" id="PTHR12526:SF630">
    <property type="entry name" value="GLYCOSYLTRANSFERASE"/>
    <property type="match status" value="1"/>
</dbReference>
<feature type="domain" description="Glycosyltransferase subfamily 4-like N-terminal" evidence="2">
    <location>
        <begin position="18"/>
        <end position="176"/>
    </location>
</feature>
<dbReference type="GO" id="GO:0016757">
    <property type="term" value="F:glycosyltransferase activity"/>
    <property type="evidence" value="ECO:0007669"/>
    <property type="project" value="UniProtKB-KW"/>
</dbReference>
<protein>
    <submittedName>
        <fullName evidence="3">Glycosyltransferase</fullName>
        <ecNumber evidence="3">2.4.-.-</ecNumber>
    </submittedName>
</protein>
<comment type="caution">
    <text evidence="3">The sequence shown here is derived from an EMBL/GenBank/DDBJ whole genome shotgun (WGS) entry which is preliminary data.</text>
</comment>
<dbReference type="Gene3D" id="3.40.50.2000">
    <property type="entry name" value="Glycogen Phosphorylase B"/>
    <property type="match status" value="2"/>
</dbReference>
<dbReference type="EC" id="2.4.-.-" evidence="3"/>
<name>A0ABV4WMK8_9CYAN</name>
<keyword evidence="3" id="KW-0808">Transferase</keyword>
<dbReference type="RefSeq" id="WP_413278710.1">
    <property type="nucleotide sequence ID" value="NZ_JBHFNT010000147.1"/>
</dbReference>